<dbReference type="PROSITE" id="PS51193">
    <property type="entry name" value="HELICASE_ATP_BIND_2"/>
    <property type="match status" value="1"/>
</dbReference>
<evidence type="ECO:0000256" key="17">
    <source>
        <dbReference type="ARBA" id="ARBA00071792"/>
    </source>
</evidence>
<keyword evidence="5" id="KW-0227">DNA damage</keyword>
<dbReference type="SMART" id="SM00487">
    <property type="entry name" value="DEXDc"/>
    <property type="match status" value="1"/>
</dbReference>
<accession>G4QKM8</accession>
<evidence type="ECO:0000256" key="14">
    <source>
        <dbReference type="ARBA" id="ARBA00038058"/>
    </source>
</evidence>
<evidence type="ECO:0000313" key="19">
    <source>
        <dbReference type="EMBL" id="AEP30331.1"/>
    </source>
</evidence>
<comment type="catalytic activity">
    <reaction evidence="16">
        <text>ATP + H2O = ADP + phosphate + H(+)</text>
        <dbReference type="Rhea" id="RHEA:13065"/>
        <dbReference type="ChEBI" id="CHEBI:15377"/>
        <dbReference type="ChEBI" id="CHEBI:15378"/>
        <dbReference type="ChEBI" id="CHEBI:30616"/>
        <dbReference type="ChEBI" id="CHEBI:43474"/>
        <dbReference type="ChEBI" id="CHEBI:456216"/>
        <dbReference type="EC" id="5.6.2.3"/>
    </reaction>
</comment>
<reference evidence="19 20" key="1">
    <citation type="journal article" date="2011" name="J. Bacteriol.">
        <title>Complete genome sequence of seawater bacterium Glaciecola nitratireducens FR1064T.</title>
        <authorList>
            <person name="Bian F."/>
            <person name="Qin Q.L."/>
            <person name="Xie B.B."/>
            <person name="Shu Y.L."/>
            <person name="Zhang X.Y."/>
            <person name="Yu Y."/>
            <person name="Chen B."/>
            <person name="Chen X.L."/>
            <person name="Zhou B.C."/>
            <person name="Zhang Y.Z."/>
        </authorList>
    </citation>
    <scope>NUCLEOTIDE SEQUENCE [LARGE SCALE GENOMIC DNA]</scope>
    <source>
        <strain evidence="20">JCM 12485 / KCTC 12276 / FR1064</strain>
    </source>
</reference>
<evidence type="ECO:0000256" key="12">
    <source>
        <dbReference type="ARBA" id="ARBA00023204"/>
    </source>
</evidence>
<dbReference type="FunFam" id="3.40.50.300:FF:000499">
    <property type="entry name" value="ATP-dependent DNA helicase"/>
    <property type="match status" value="1"/>
</dbReference>
<dbReference type="GO" id="GO:0005524">
    <property type="term" value="F:ATP binding"/>
    <property type="evidence" value="ECO:0007669"/>
    <property type="project" value="UniProtKB-KW"/>
</dbReference>
<dbReference type="GO" id="GO:0003677">
    <property type="term" value="F:DNA binding"/>
    <property type="evidence" value="ECO:0007669"/>
    <property type="project" value="UniProtKB-KW"/>
</dbReference>
<protein>
    <recommendedName>
        <fullName evidence="17">ATP-dependent DNA helicase YoaA</fullName>
        <ecNumber evidence="15">5.6.2.3</ecNumber>
    </recommendedName>
</protein>
<dbReference type="PANTHER" id="PTHR11472">
    <property type="entry name" value="DNA REPAIR DEAD HELICASE RAD3/XP-D SUBFAMILY MEMBER"/>
    <property type="match status" value="1"/>
</dbReference>
<evidence type="ECO:0000256" key="8">
    <source>
        <dbReference type="ARBA" id="ARBA00022840"/>
    </source>
</evidence>
<keyword evidence="9" id="KW-0408">Iron</keyword>
<keyword evidence="13" id="KW-0413">Isomerase</keyword>
<evidence type="ECO:0000256" key="6">
    <source>
        <dbReference type="ARBA" id="ARBA00022801"/>
    </source>
</evidence>
<dbReference type="GO" id="GO:0051539">
    <property type="term" value="F:4 iron, 4 sulfur cluster binding"/>
    <property type="evidence" value="ECO:0007669"/>
    <property type="project" value="UniProtKB-KW"/>
</dbReference>
<evidence type="ECO:0000256" key="15">
    <source>
        <dbReference type="ARBA" id="ARBA00044969"/>
    </source>
</evidence>
<dbReference type="InterPro" id="IPR014001">
    <property type="entry name" value="Helicase_ATP-bd"/>
</dbReference>
<evidence type="ECO:0000256" key="16">
    <source>
        <dbReference type="ARBA" id="ARBA00048954"/>
    </source>
</evidence>
<feature type="domain" description="Helicase ATP-binding" evidence="18">
    <location>
        <begin position="13"/>
        <end position="275"/>
    </location>
</feature>
<keyword evidence="7 19" id="KW-0347">Helicase</keyword>
<evidence type="ECO:0000256" key="11">
    <source>
        <dbReference type="ARBA" id="ARBA00023125"/>
    </source>
</evidence>
<keyword evidence="20" id="KW-1185">Reference proteome</keyword>
<dbReference type="InterPro" id="IPR045028">
    <property type="entry name" value="DinG/Rad3-like"/>
</dbReference>
<dbReference type="HOGENOM" id="CLU_012117_2_2_6"/>
<keyword evidence="12" id="KW-0234">DNA repair</keyword>
<dbReference type="GO" id="GO:0046872">
    <property type="term" value="F:metal ion binding"/>
    <property type="evidence" value="ECO:0007669"/>
    <property type="project" value="UniProtKB-KW"/>
</dbReference>
<dbReference type="Pfam" id="PF13307">
    <property type="entry name" value="Helicase_C_2"/>
    <property type="match status" value="1"/>
</dbReference>
<proteinExistence type="inferred from homology"/>
<evidence type="ECO:0000256" key="10">
    <source>
        <dbReference type="ARBA" id="ARBA00023014"/>
    </source>
</evidence>
<keyword evidence="4" id="KW-0547">Nucleotide-binding</keyword>
<dbReference type="Pfam" id="PF00270">
    <property type="entry name" value="DEAD"/>
    <property type="match status" value="1"/>
</dbReference>
<dbReference type="EMBL" id="CP003060">
    <property type="protein sequence ID" value="AEP30331.1"/>
    <property type="molecule type" value="Genomic_DNA"/>
</dbReference>
<dbReference type="InterPro" id="IPR014013">
    <property type="entry name" value="Helic_SF1/SF2_ATP-bd_DinG/Rad3"/>
</dbReference>
<keyword evidence="2" id="KW-0004">4Fe-4S</keyword>
<dbReference type="AlphaFoldDB" id="G4QKM8"/>
<dbReference type="PANTHER" id="PTHR11472:SF34">
    <property type="entry name" value="REGULATOR OF TELOMERE ELONGATION HELICASE 1"/>
    <property type="match status" value="1"/>
</dbReference>
<evidence type="ECO:0000256" key="3">
    <source>
        <dbReference type="ARBA" id="ARBA00022723"/>
    </source>
</evidence>
<dbReference type="GO" id="GO:0016818">
    <property type="term" value="F:hydrolase activity, acting on acid anhydrides, in phosphorus-containing anhydrides"/>
    <property type="evidence" value="ECO:0007669"/>
    <property type="project" value="InterPro"/>
</dbReference>
<dbReference type="KEGG" id="gni:GNIT_2228"/>
<dbReference type="InterPro" id="IPR006554">
    <property type="entry name" value="Helicase-like_DEXD_c2"/>
</dbReference>
<evidence type="ECO:0000259" key="18">
    <source>
        <dbReference type="PROSITE" id="PS51193"/>
    </source>
</evidence>
<dbReference type="Gene3D" id="3.40.50.300">
    <property type="entry name" value="P-loop containing nucleotide triphosphate hydrolases"/>
    <property type="match status" value="2"/>
</dbReference>
<keyword evidence="3" id="KW-0479">Metal-binding</keyword>
<dbReference type="InterPro" id="IPR011545">
    <property type="entry name" value="DEAD/DEAH_box_helicase_dom"/>
</dbReference>
<keyword evidence="6" id="KW-0378">Hydrolase</keyword>
<gene>
    <name evidence="19" type="primary">dinG</name>
    <name evidence="19" type="ordered locus">GNIT_2228</name>
</gene>
<dbReference type="GO" id="GO:0043139">
    <property type="term" value="F:5'-3' DNA helicase activity"/>
    <property type="evidence" value="ECO:0007669"/>
    <property type="project" value="UniProtKB-EC"/>
</dbReference>
<evidence type="ECO:0000256" key="9">
    <source>
        <dbReference type="ARBA" id="ARBA00023004"/>
    </source>
</evidence>
<keyword evidence="8" id="KW-0067">ATP-binding</keyword>
<comment type="cofactor">
    <cofactor evidence="1">
        <name>[4Fe-4S] cluster</name>
        <dbReference type="ChEBI" id="CHEBI:49883"/>
    </cofactor>
</comment>
<dbReference type="EC" id="5.6.2.3" evidence="15"/>
<organism evidence="19 20">
    <name type="scientific">Glaciecola nitratireducens (strain JCM 12485 / KCTC 12276 / FR1064)</name>
    <dbReference type="NCBI Taxonomy" id="1085623"/>
    <lineage>
        <taxon>Bacteria</taxon>
        <taxon>Pseudomonadati</taxon>
        <taxon>Pseudomonadota</taxon>
        <taxon>Gammaproteobacteria</taxon>
        <taxon>Alteromonadales</taxon>
        <taxon>Alteromonadaceae</taxon>
        <taxon>Brumicola</taxon>
    </lineage>
</organism>
<comment type="similarity">
    <text evidence="14">Belongs to the helicase family. DinG subfamily.</text>
</comment>
<dbReference type="Proteomes" id="UP000009282">
    <property type="component" value="Chromosome"/>
</dbReference>
<dbReference type="SMART" id="SM00491">
    <property type="entry name" value="HELICc2"/>
    <property type="match status" value="1"/>
</dbReference>
<evidence type="ECO:0000256" key="13">
    <source>
        <dbReference type="ARBA" id="ARBA00023235"/>
    </source>
</evidence>
<evidence type="ECO:0000256" key="5">
    <source>
        <dbReference type="ARBA" id="ARBA00022763"/>
    </source>
</evidence>
<dbReference type="RefSeq" id="WP_014109204.1">
    <property type="nucleotide sequence ID" value="NC_016041.1"/>
</dbReference>
<dbReference type="SUPFAM" id="SSF52540">
    <property type="entry name" value="P-loop containing nucleoside triphosphate hydrolases"/>
    <property type="match status" value="2"/>
</dbReference>
<dbReference type="STRING" id="1085623.GNIT_2228"/>
<dbReference type="InterPro" id="IPR027417">
    <property type="entry name" value="P-loop_NTPase"/>
</dbReference>
<evidence type="ECO:0000256" key="2">
    <source>
        <dbReference type="ARBA" id="ARBA00022485"/>
    </source>
</evidence>
<sequence>MSEIESFFSNPGPLAEVIAGFTPRDAQTTMAKAVATAIKERGSLIVEAGTGTGKTFAYLAPALLSKKKFIVSTGTKNLQEQLFHRDLPMVKKAIDKTKKTALLKGRANYLCLHRLSQHGGGNVLLEKEVLNEFSLVRKWASTTSTGDIGELKTIKEDAKVLPIVTSTVDNCLGKDCPSYEDCYLVKARRKAMEADVIVVNHHLFFADLALKDTGFGELIPDVDVVIFDEAHQVPDIASEYFGENLSSRQVQDLTKDIIAITRSVLKDADQLAKIAEKCQMHMADLRLLFPHNPSRGNWAEKLAQTDIRNQIDIIKQSLDQLYEIASVQQGRDKDLDLMIERVFEFSQRLEHVTDVQRNGVSLWYETTPRQIILHLTPLSIADKFSAIMQAQNAAWIFTSATLMVDDNFDHYRNHMGLHDAKTLALDSPFDYQNQAMLCIPRFLPEPTDRAIKHNLVDIACRLIDASKGRAFILFTSHAMMREVAALVEEKIDNPILVQGSTTKQALLDEYLKNQDAVLFGTGAFWEGVDVKGNDLLCVMIDKLPFASPDDPLLQARIEDCKKQGGNAFAQIQIPQAVITLKQGAGRLIRDETDKGVLVICDNRLVTKQYGQTFIASLPNMKRTRSLDAVAAFLHKIE</sequence>
<dbReference type="eggNOG" id="COG1199">
    <property type="taxonomic scope" value="Bacteria"/>
</dbReference>
<dbReference type="InterPro" id="IPR006555">
    <property type="entry name" value="ATP-dep_Helicase_C"/>
</dbReference>
<evidence type="ECO:0000313" key="20">
    <source>
        <dbReference type="Proteomes" id="UP000009282"/>
    </source>
</evidence>
<dbReference type="SMART" id="SM00488">
    <property type="entry name" value="DEXDc2"/>
    <property type="match status" value="1"/>
</dbReference>
<dbReference type="OrthoDB" id="9805194at2"/>
<keyword evidence="10" id="KW-0411">Iron-sulfur</keyword>
<dbReference type="FunFam" id="3.40.50.300:FF:000466">
    <property type="entry name" value="ATP-dependent DNA helicase"/>
    <property type="match status" value="1"/>
</dbReference>
<evidence type="ECO:0000256" key="1">
    <source>
        <dbReference type="ARBA" id="ARBA00001966"/>
    </source>
</evidence>
<keyword evidence="11" id="KW-0238">DNA-binding</keyword>
<evidence type="ECO:0000256" key="4">
    <source>
        <dbReference type="ARBA" id="ARBA00022741"/>
    </source>
</evidence>
<evidence type="ECO:0000256" key="7">
    <source>
        <dbReference type="ARBA" id="ARBA00022806"/>
    </source>
</evidence>
<name>G4QKM8_GLANF</name>
<dbReference type="GO" id="GO:0006281">
    <property type="term" value="P:DNA repair"/>
    <property type="evidence" value="ECO:0007669"/>
    <property type="project" value="UniProtKB-KW"/>
</dbReference>